<reference evidence="2 3" key="1">
    <citation type="submission" date="2015-03" db="EMBL/GenBank/DDBJ databases">
        <title>RNA-seq based gene annotation and comparative genomics of four Zymoseptoria species reveal species-specific pathogenicity related genes and transposable element activity.</title>
        <authorList>
            <person name="Grandaubert J."/>
            <person name="Bhattacharyya A."/>
            <person name="Stukenbrock E.H."/>
        </authorList>
    </citation>
    <scope>NUCLEOTIDE SEQUENCE [LARGE SCALE GENOMIC DNA]</scope>
    <source>
        <strain evidence="2 3">Zb18110</strain>
    </source>
</reference>
<comment type="caution">
    <text evidence="2">The sequence shown here is derived from an EMBL/GenBank/DDBJ whole genome shotgun (WGS) entry which is preliminary data.</text>
</comment>
<feature type="signal peptide" evidence="1">
    <location>
        <begin position="1"/>
        <end position="16"/>
    </location>
</feature>
<organism evidence="2 3">
    <name type="scientific">Zymoseptoria brevis</name>
    <dbReference type="NCBI Taxonomy" id="1047168"/>
    <lineage>
        <taxon>Eukaryota</taxon>
        <taxon>Fungi</taxon>
        <taxon>Dikarya</taxon>
        <taxon>Ascomycota</taxon>
        <taxon>Pezizomycotina</taxon>
        <taxon>Dothideomycetes</taxon>
        <taxon>Dothideomycetidae</taxon>
        <taxon>Mycosphaerellales</taxon>
        <taxon>Mycosphaerellaceae</taxon>
        <taxon>Zymoseptoria</taxon>
    </lineage>
</organism>
<evidence type="ECO:0000313" key="3">
    <source>
        <dbReference type="Proteomes" id="UP000033647"/>
    </source>
</evidence>
<protein>
    <recommendedName>
        <fullName evidence="4">Hydrophobin like protein</fullName>
    </recommendedName>
</protein>
<gene>
    <name evidence="2" type="ORF">TI39_contig845g00001</name>
</gene>
<accession>A0A0F4GFA5</accession>
<evidence type="ECO:0000313" key="2">
    <source>
        <dbReference type="EMBL" id="KJX96018.1"/>
    </source>
</evidence>
<sequence>MKTFFAIAASAALTLAAPAVQDPAAPTCRDGGQLHCCQATFTGSAAPVTLAADLACYDLTPAVLNCIITKAPIDPEFGCVGEYACCQVNDLDPVLGLYCSKPPGDCIGREGGDPAYCTEVLEGRFGNCTDNDVRNNQGLLGIATKPLQGLTGLVGGGKKGGLLKD</sequence>
<dbReference type="Proteomes" id="UP000033647">
    <property type="component" value="Unassembled WGS sequence"/>
</dbReference>
<dbReference type="EMBL" id="LAFY01000837">
    <property type="protein sequence ID" value="KJX96018.1"/>
    <property type="molecule type" value="Genomic_DNA"/>
</dbReference>
<name>A0A0F4GFA5_9PEZI</name>
<keyword evidence="3" id="KW-1185">Reference proteome</keyword>
<evidence type="ECO:0000256" key="1">
    <source>
        <dbReference type="SAM" id="SignalP"/>
    </source>
</evidence>
<feature type="chain" id="PRO_5002468746" description="Hydrophobin like protein" evidence="1">
    <location>
        <begin position="17"/>
        <end position="165"/>
    </location>
</feature>
<evidence type="ECO:0008006" key="4">
    <source>
        <dbReference type="Google" id="ProtNLM"/>
    </source>
</evidence>
<dbReference type="OrthoDB" id="3637047at2759"/>
<keyword evidence="1" id="KW-0732">Signal</keyword>
<proteinExistence type="predicted"/>
<dbReference type="AlphaFoldDB" id="A0A0F4GFA5"/>